<keyword evidence="2" id="KW-1133">Transmembrane helix</keyword>
<feature type="transmembrane region" description="Helical" evidence="2">
    <location>
        <begin position="26"/>
        <end position="47"/>
    </location>
</feature>
<feature type="transmembrane region" description="Helical" evidence="2">
    <location>
        <begin position="115"/>
        <end position="133"/>
    </location>
</feature>
<name>A0A8H4VRV8_9AGAR</name>
<evidence type="ECO:0000313" key="4">
    <source>
        <dbReference type="Proteomes" id="UP000521872"/>
    </source>
</evidence>
<gene>
    <name evidence="3" type="ORF">D9613_012675</name>
</gene>
<protein>
    <submittedName>
        <fullName evidence="3">Uncharacterized protein</fullName>
    </submittedName>
</protein>
<feature type="transmembrane region" description="Helical" evidence="2">
    <location>
        <begin position="265"/>
        <end position="288"/>
    </location>
</feature>
<feature type="compositionally biased region" description="Polar residues" evidence="1">
    <location>
        <begin position="315"/>
        <end position="326"/>
    </location>
</feature>
<keyword evidence="4" id="KW-1185">Reference proteome</keyword>
<dbReference type="AlphaFoldDB" id="A0A8H4VRV8"/>
<evidence type="ECO:0000256" key="1">
    <source>
        <dbReference type="SAM" id="MobiDB-lite"/>
    </source>
</evidence>
<feature type="region of interest" description="Disordered" evidence="1">
    <location>
        <begin position="315"/>
        <end position="336"/>
    </location>
</feature>
<feature type="transmembrane region" description="Helical" evidence="2">
    <location>
        <begin position="221"/>
        <end position="245"/>
    </location>
</feature>
<feature type="transmembrane region" description="Helical" evidence="2">
    <location>
        <begin position="59"/>
        <end position="81"/>
    </location>
</feature>
<feature type="transmembrane region" description="Helical" evidence="2">
    <location>
        <begin position="145"/>
        <end position="166"/>
    </location>
</feature>
<sequence>MSTSNDLPYFVGQQKAFISSELNSTLLTLFLFGIYTGLFPATIYLYVQKENRTPARDRIIIGSTAALYCLTALNTVMNWLYTNILFGTHGATRLEMFEEIASPDVPLGEKIIEDLTIFAVFLFADGLLVWRCFHSCGSSFRRSLLPITLLVVETVLALTAMVYRFFMYAKPDFETIQTVQIFERLSAAAFVTVVATSLVSTGLICLQIWRHTKLSTQSRKRYRIIVSALIESSAMYTVTVLFLAITDFASTGKIESSFTVSLISIFVQAASQVISGLAPTLMIARLVVSASQEATEVSSVPLPFDRISRASLSTNDNAANESSTDVEMQHGGSIGVGKQDDEEIQAVLRINYVS</sequence>
<evidence type="ECO:0000256" key="2">
    <source>
        <dbReference type="SAM" id="Phobius"/>
    </source>
</evidence>
<keyword evidence="2" id="KW-0472">Membrane</keyword>
<organism evidence="3 4">
    <name type="scientific">Agrocybe pediades</name>
    <dbReference type="NCBI Taxonomy" id="84607"/>
    <lineage>
        <taxon>Eukaryota</taxon>
        <taxon>Fungi</taxon>
        <taxon>Dikarya</taxon>
        <taxon>Basidiomycota</taxon>
        <taxon>Agaricomycotina</taxon>
        <taxon>Agaricomycetes</taxon>
        <taxon>Agaricomycetidae</taxon>
        <taxon>Agaricales</taxon>
        <taxon>Agaricineae</taxon>
        <taxon>Strophariaceae</taxon>
        <taxon>Agrocybe</taxon>
    </lineage>
</organism>
<comment type="caution">
    <text evidence="3">The sequence shown here is derived from an EMBL/GenBank/DDBJ whole genome shotgun (WGS) entry which is preliminary data.</text>
</comment>
<evidence type="ECO:0000313" key="3">
    <source>
        <dbReference type="EMBL" id="KAF4618060.1"/>
    </source>
</evidence>
<proteinExistence type="predicted"/>
<keyword evidence="2" id="KW-0812">Transmembrane</keyword>
<dbReference type="EMBL" id="JAACJL010000019">
    <property type="protein sequence ID" value="KAF4618060.1"/>
    <property type="molecule type" value="Genomic_DNA"/>
</dbReference>
<accession>A0A8H4VRV8</accession>
<dbReference type="Proteomes" id="UP000521872">
    <property type="component" value="Unassembled WGS sequence"/>
</dbReference>
<reference evidence="3 4" key="1">
    <citation type="submission" date="2019-12" db="EMBL/GenBank/DDBJ databases">
        <authorList>
            <person name="Floudas D."/>
            <person name="Bentzer J."/>
            <person name="Ahren D."/>
            <person name="Johansson T."/>
            <person name="Persson P."/>
            <person name="Tunlid A."/>
        </authorList>
    </citation>
    <scope>NUCLEOTIDE SEQUENCE [LARGE SCALE GENOMIC DNA]</scope>
    <source>
        <strain evidence="3 4">CBS 102.39</strain>
    </source>
</reference>
<feature type="transmembrane region" description="Helical" evidence="2">
    <location>
        <begin position="186"/>
        <end position="209"/>
    </location>
</feature>